<evidence type="ECO:0000256" key="1">
    <source>
        <dbReference type="ARBA" id="ARBA00022729"/>
    </source>
</evidence>
<keyword evidence="1" id="KW-0732">Signal</keyword>
<dbReference type="InterPro" id="IPR007485">
    <property type="entry name" value="LPS_assembly_LptE"/>
</dbReference>
<dbReference type="GO" id="GO:0019867">
    <property type="term" value="C:outer membrane"/>
    <property type="evidence" value="ECO:0007669"/>
    <property type="project" value="InterPro"/>
</dbReference>
<dbReference type="Gene3D" id="3.30.160.150">
    <property type="entry name" value="Lipoprotein like domain"/>
    <property type="match status" value="1"/>
</dbReference>
<evidence type="ECO:0000313" key="4">
    <source>
        <dbReference type="EMBL" id="SVC31097.1"/>
    </source>
</evidence>
<protein>
    <recommendedName>
        <fullName evidence="5">LPS-assembly lipoprotein LptE</fullName>
    </recommendedName>
</protein>
<feature type="non-terminal residue" evidence="4">
    <location>
        <position position="1"/>
    </location>
</feature>
<dbReference type="GO" id="GO:0001530">
    <property type="term" value="F:lipopolysaccharide binding"/>
    <property type="evidence" value="ECO:0007669"/>
    <property type="project" value="TreeGrafter"/>
</dbReference>
<dbReference type="GO" id="GO:0043165">
    <property type="term" value="P:Gram-negative-bacterium-type cell outer membrane assembly"/>
    <property type="evidence" value="ECO:0007669"/>
    <property type="project" value="InterPro"/>
</dbReference>
<dbReference type="HAMAP" id="MF_01186">
    <property type="entry name" value="LPS_assembly_LptE"/>
    <property type="match status" value="1"/>
</dbReference>
<keyword evidence="2" id="KW-0472">Membrane</keyword>
<accession>A0A382L7T4</accession>
<keyword evidence="3" id="KW-0998">Cell outer membrane</keyword>
<dbReference type="Pfam" id="PF04390">
    <property type="entry name" value="LptE"/>
    <property type="match status" value="1"/>
</dbReference>
<dbReference type="PANTHER" id="PTHR38098">
    <property type="entry name" value="LPS-ASSEMBLY LIPOPROTEIN LPTE"/>
    <property type="match status" value="1"/>
</dbReference>
<evidence type="ECO:0000256" key="2">
    <source>
        <dbReference type="ARBA" id="ARBA00023136"/>
    </source>
</evidence>
<organism evidence="4">
    <name type="scientific">marine metagenome</name>
    <dbReference type="NCBI Taxonomy" id="408172"/>
    <lineage>
        <taxon>unclassified sequences</taxon>
        <taxon>metagenomes</taxon>
        <taxon>ecological metagenomes</taxon>
    </lineage>
</organism>
<dbReference type="GO" id="GO:1990351">
    <property type="term" value="C:transporter complex"/>
    <property type="evidence" value="ECO:0007669"/>
    <property type="project" value="TreeGrafter"/>
</dbReference>
<dbReference type="AlphaFoldDB" id="A0A382L7T4"/>
<gene>
    <name evidence="4" type="ORF">METZ01_LOCUS283951</name>
</gene>
<dbReference type="GO" id="GO:0015920">
    <property type="term" value="P:lipopolysaccharide transport"/>
    <property type="evidence" value="ECO:0007669"/>
    <property type="project" value="TreeGrafter"/>
</dbReference>
<reference evidence="4" key="1">
    <citation type="submission" date="2018-05" db="EMBL/GenBank/DDBJ databases">
        <authorList>
            <person name="Lanie J.A."/>
            <person name="Ng W.-L."/>
            <person name="Kazmierczak K.M."/>
            <person name="Andrzejewski T.M."/>
            <person name="Davidsen T.M."/>
            <person name="Wayne K.J."/>
            <person name="Tettelin H."/>
            <person name="Glass J.I."/>
            <person name="Rusch D."/>
            <person name="Podicherti R."/>
            <person name="Tsui H.-C.T."/>
            <person name="Winkler M.E."/>
        </authorList>
    </citation>
    <scope>NUCLEOTIDE SEQUENCE</scope>
</reference>
<sequence length="162" mass="17969">VVLSVLCLVAMAGCGFQLQKTGNYPPAMSVTYLEAADQYTVFYRKLSAALQNGGVRVTKIPGEATAVLRILHDETGRRILSVSPRNVPEEHDVFYIVRYSASIEGKEVLPERSLVQTKNYAYDETKVLGKASEERILRAAIADDFVRSVTRQLAMLDDESLN</sequence>
<dbReference type="EMBL" id="UINC01084442">
    <property type="protein sequence ID" value="SVC31097.1"/>
    <property type="molecule type" value="Genomic_DNA"/>
</dbReference>
<dbReference type="PANTHER" id="PTHR38098:SF1">
    <property type="entry name" value="LPS-ASSEMBLY LIPOPROTEIN LPTE"/>
    <property type="match status" value="1"/>
</dbReference>
<name>A0A382L7T4_9ZZZZ</name>
<evidence type="ECO:0008006" key="5">
    <source>
        <dbReference type="Google" id="ProtNLM"/>
    </source>
</evidence>
<proteinExistence type="inferred from homology"/>
<evidence type="ECO:0000256" key="3">
    <source>
        <dbReference type="ARBA" id="ARBA00023237"/>
    </source>
</evidence>